<dbReference type="PIRSF" id="PIRSF005572">
    <property type="entry name" value="NifS"/>
    <property type="match status" value="1"/>
</dbReference>
<sequence>MQRIYLDNASTSWPKAPAVAQKMANFLTNCGSNIARGGYESAYDTAMVVQETRQQLCTLFGFSHPECTVFTMNVTQSLNMLIKGLFTAEDHILISSMEHNAVMRPLVQSKIPFSKIPCDKQGRLHFDAIRPLLQKNTKAIIITLASNVSGTVMPIEQVASLCKELGILCIVDTAQGSPVFPIHMDHMGIDAVAFTGHKGLLGPQGIGGLLLSPELGRAIDPLISGGTGSFSDSEDIPPLLPDRLEAGTLNLPGIIGLHTSLSYLQENHDRLIRQEQKASAALLDFFLSNNLIELKGLASLEGRTSAISIDFPTFDNAFIAFRLQELAGIETRVGLQCAPSAHRTLGTFPKGTIRFSPGYFTTDSEIDVTLASLAQVLKELKRNK</sequence>
<reference evidence="8 9" key="1">
    <citation type="submission" date="2011-11" db="EMBL/GenBank/DDBJ databases">
        <title>Complete sequence of Spirochaeta sp. grapes.</title>
        <authorList>
            <consortium name="US DOE Joint Genome Institute"/>
            <person name="Lucas S."/>
            <person name="Han J."/>
            <person name="Lapidus A."/>
            <person name="Cheng J.-F."/>
            <person name="Goodwin L."/>
            <person name="Pitluck S."/>
            <person name="Peters L."/>
            <person name="Ovchinnikova G."/>
            <person name="Munk A.C."/>
            <person name="Detter J.C."/>
            <person name="Han C."/>
            <person name="Tapia R."/>
            <person name="Land M."/>
            <person name="Hauser L."/>
            <person name="Kyrpides N."/>
            <person name="Ivanova N."/>
            <person name="Pagani I."/>
            <person name="Ritalahtilisa K."/>
            <person name="Loeffler F."/>
            <person name="Woyke T."/>
        </authorList>
    </citation>
    <scope>NUCLEOTIDE SEQUENCE [LARGE SCALE GENOMIC DNA]</scope>
    <source>
        <strain evidence="9">ATCC BAA-1885 / DSM 22778 / Grapes</strain>
    </source>
</reference>
<evidence type="ECO:0000256" key="6">
    <source>
        <dbReference type="RuleBase" id="RU004504"/>
    </source>
</evidence>
<dbReference type="OrthoDB" id="9804366at2"/>
<evidence type="ECO:0000256" key="5">
    <source>
        <dbReference type="ARBA" id="ARBA00050776"/>
    </source>
</evidence>
<dbReference type="KEGG" id="sgp:SpiGrapes_0084"/>
<evidence type="ECO:0000256" key="3">
    <source>
        <dbReference type="ARBA" id="ARBA00012239"/>
    </source>
</evidence>
<comment type="similarity">
    <text evidence="2">Belongs to the class-V pyridoxal-phosphate-dependent aminotransferase family. Csd subfamily.</text>
</comment>
<dbReference type="InterPro" id="IPR015424">
    <property type="entry name" value="PyrdxlP-dep_Trfase"/>
</dbReference>
<dbReference type="PROSITE" id="PS00595">
    <property type="entry name" value="AA_TRANSFER_CLASS_5"/>
    <property type="match status" value="1"/>
</dbReference>
<organism evidence="8 9">
    <name type="scientific">Sphaerochaeta pleomorpha (strain ATCC BAA-1885 / DSM 22778 / Grapes)</name>
    <dbReference type="NCBI Taxonomy" id="158190"/>
    <lineage>
        <taxon>Bacteria</taxon>
        <taxon>Pseudomonadati</taxon>
        <taxon>Spirochaetota</taxon>
        <taxon>Spirochaetia</taxon>
        <taxon>Spirochaetales</taxon>
        <taxon>Sphaerochaetaceae</taxon>
        <taxon>Sphaerochaeta</taxon>
    </lineage>
</organism>
<dbReference type="Gene3D" id="3.40.640.10">
    <property type="entry name" value="Type I PLP-dependent aspartate aminotransferase-like (Major domain)"/>
    <property type="match status" value="1"/>
</dbReference>
<dbReference type="EMBL" id="CP003155">
    <property type="protein sequence ID" value="AEV27948.1"/>
    <property type="molecule type" value="Genomic_DNA"/>
</dbReference>
<dbReference type="AlphaFoldDB" id="G8QT43"/>
<dbReference type="RefSeq" id="WP_014268797.1">
    <property type="nucleotide sequence ID" value="NC_016633.1"/>
</dbReference>
<evidence type="ECO:0000256" key="4">
    <source>
        <dbReference type="ARBA" id="ARBA00022898"/>
    </source>
</evidence>
<evidence type="ECO:0000313" key="8">
    <source>
        <dbReference type="EMBL" id="AEV27948.1"/>
    </source>
</evidence>
<dbReference type="SUPFAM" id="SSF53383">
    <property type="entry name" value="PLP-dependent transferases"/>
    <property type="match status" value="1"/>
</dbReference>
<keyword evidence="4" id="KW-0663">Pyridoxal phosphate</keyword>
<proteinExistence type="inferred from homology"/>
<dbReference type="InterPro" id="IPR015421">
    <property type="entry name" value="PyrdxlP-dep_Trfase_major"/>
</dbReference>
<dbReference type="Gene3D" id="3.90.1150.10">
    <property type="entry name" value="Aspartate Aminotransferase, domain 1"/>
    <property type="match status" value="1"/>
</dbReference>
<comment type="catalytic activity">
    <reaction evidence="5">
        <text>(sulfur carrier)-H + L-cysteine = (sulfur carrier)-SH + L-alanine</text>
        <dbReference type="Rhea" id="RHEA:43892"/>
        <dbReference type="Rhea" id="RHEA-COMP:14737"/>
        <dbReference type="Rhea" id="RHEA-COMP:14739"/>
        <dbReference type="ChEBI" id="CHEBI:29917"/>
        <dbReference type="ChEBI" id="CHEBI:35235"/>
        <dbReference type="ChEBI" id="CHEBI:57972"/>
        <dbReference type="ChEBI" id="CHEBI:64428"/>
        <dbReference type="EC" id="2.8.1.7"/>
    </reaction>
</comment>
<dbReference type="EC" id="2.8.1.7" evidence="3"/>
<dbReference type="InterPro" id="IPR010969">
    <property type="entry name" value="Cys_dSase-rel_unknwn_funct"/>
</dbReference>
<evidence type="ECO:0000256" key="2">
    <source>
        <dbReference type="ARBA" id="ARBA00010447"/>
    </source>
</evidence>
<dbReference type="InterPro" id="IPR016454">
    <property type="entry name" value="Cysteine_dSase"/>
</dbReference>
<dbReference type="Proteomes" id="UP000005632">
    <property type="component" value="Chromosome"/>
</dbReference>
<dbReference type="HOGENOM" id="CLU_003433_2_4_12"/>
<feature type="domain" description="Aminotransferase class V" evidence="7">
    <location>
        <begin position="4"/>
        <end position="367"/>
    </location>
</feature>
<dbReference type="PANTHER" id="PTHR43586">
    <property type="entry name" value="CYSTEINE DESULFURASE"/>
    <property type="match status" value="1"/>
</dbReference>
<keyword evidence="9" id="KW-1185">Reference proteome</keyword>
<dbReference type="GO" id="GO:0031071">
    <property type="term" value="F:cysteine desulfurase activity"/>
    <property type="evidence" value="ECO:0007669"/>
    <property type="project" value="UniProtKB-EC"/>
</dbReference>
<name>G8QT43_SPHPG</name>
<evidence type="ECO:0000259" key="7">
    <source>
        <dbReference type="Pfam" id="PF00266"/>
    </source>
</evidence>
<dbReference type="Pfam" id="PF00266">
    <property type="entry name" value="Aminotran_5"/>
    <property type="match status" value="1"/>
</dbReference>
<accession>G8QT43</accession>
<dbReference type="PANTHER" id="PTHR43586:SF4">
    <property type="entry name" value="ISOPENICILLIN N EPIMERASE"/>
    <property type="match status" value="1"/>
</dbReference>
<dbReference type="InterPro" id="IPR015422">
    <property type="entry name" value="PyrdxlP-dep_Trfase_small"/>
</dbReference>
<gene>
    <name evidence="8" type="ordered locus">SpiGrapes_0084</name>
</gene>
<dbReference type="NCBIfam" id="TIGR01977">
    <property type="entry name" value="am_tr_V_EF2568"/>
    <property type="match status" value="1"/>
</dbReference>
<dbReference type="InterPro" id="IPR000192">
    <property type="entry name" value="Aminotrans_V_dom"/>
</dbReference>
<dbReference type="InterPro" id="IPR020578">
    <property type="entry name" value="Aminotrans_V_PyrdxlP_BS"/>
</dbReference>
<comment type="cofactor">
    <cofactor evidence="1 6">
        <name>pyridoxal 5'-phosphate</name>
        <dbReference type="ChEBI" id="CHEBI:597326"/>
    </cofactor>
</comment>
<evidence type="ECO:0000313" key="9">
    <source>
        <dbReference type="Proteomes" id="UP000005632"/>
    </source>
</evidence>
<dbReference type="STRING" id="158190.SpiGrapes_0084"/>
<evidence type="ECO:0000256" key="1">
    <source>
        <dbReference type="ARBA" id="ARBA00001933"/>
    </source>
</evidence>
<protein>
    <recommendedName>
        <fullName evidence="3">cysteine desulfurase</fullName>
        <ecNumber evidence="3">2.8.1.7</ecNumber>
    </recommendedName>
</protein>
<dbReference type="eggNOG" id="COG0520">
    <property type="taxonomic scope" value="Bacteria"/>
</dbReference>